<feature type="compositionally biased region" description="Basic residues" evidence="1">
    <location>
        <begin position="1"/>
        <end position="16"/>
    </location>
</feature>
<evidence type="ECO:0000256" key="1">
    <source>
        <dbReference type="SAM" id="MobiDB-lite"/>
    </source>
</evidence>
<keyword evidence="2" id="KW-0808">Transferase</keyword>
<feature type="region of interest" description="Disordered" evidence="1">
    <location>
        <begin position="43"/>
        <end position="70"/>
    </location>
</feature>
<dbReference type="AlphaFoldDB" id="A0A2P2JLA5"/>
<organism evidence="2">
    <name type="scientific">Rhizophora mucronata</name>
    <name type="common">Asiatic mangrove</name>
    <dbReference type="NCBI Taxonomy" id="61149"/>
    <lineage>
        <taxon>Eukaryota</taxon>
        <taxon>Viridiplantae</taxon>
        <taxon>Streptophyta</taxon>
        <taxon>Embryophyta</taxon>
        <taxon>Tracheophyta</taxon>
        <taxon>Spermatophyta</taxon>
        <taxon>Magnoliopsida</taxon>
        <taxon>eudicotyledons</taxon>
        <taxon>Gunneridae</taxon>
        <taxon>Pentapetalae</taxon>
        <taxon>rosids</taxon>
        <taxon>fabids</taxon>
        <taxon>Malpighiales</taxon>
        <taxon>Rhizophoraceae</taxon>
        <taxon>Rhizophora</taxon>
    </lineage>
</organism>
<accession>A0A2P2JLA5</accession>
<reference evidence="2" key="1">
    <citation type="submission" date="2018-02" db="EMBL/GenBank/DDBJ databases">
        <title>Rhizophora mucronata_Transcriptome.</title>
        <authorList>
            <person name="Meera S.P."/>
            <person name="Sreeshan A."/>
            <person name="Augustine A."/>
        </authorList>
    </citation>
    <scope>NUCLEOTIDE SEQUENCE</scope>
    <source>
        <tissue evidence="2">Leaf</tissue>
    </source>
</reference>
<dbReference type="EMBL" id="GGEC01013762">
    <property type="protein sequence ID" value="MBW94245.1"/>
    <property type="molecule type" value="Transcribed_RNA"/>
</dbReference>
<sequence>MAMHKLKTGRNNKIHFGKTFNQERKQEDTGYGNAVKIQIKFQERAHESQRKMSTFKSREGVMPRELPRNS</sequence>
<protein>
    <submittedName>
        <fullName evidence="2">Hydroxcinnamoyl-CoA quinate/shikimate hydroxycinnamoyltransferase</fullName>
    </submittedName>
</protein>
<name>A0A2P2JLA5_RHIMU</name>
<evidence type="ECO:0000313" key="2">
    <source>
        <dbReference type="EMBL" id="MBW94245.1"/>
    </source>
</evidence>
<feature type="region of interest" description="Disordered" evidence="1">
    <location>
        <begin position="1"/>
        <end position="31"/>
    </location>
</feature>
<proteinExistence type="predicted"/>
<dbReference type="GO" id="GO:0016740">
    <property type="term" value="F:transferase activity"/>
    <property type="evidence" value="ECO:0007669"/>
    <property type="project" value="UniProtKB-KW"/>
</dbReference>